<dbReference type="RefSeq" id="WP_284136503.1">
    <property type="nucleotide sequence ID" value="NZ_JASJUT010000002.1"/>
</dbReference>
<evidence type="ECO:0000256" key="4">
    <source>
        <dbReference type="ARBA" id="ARBA00022832"/>
    </source>
</evidence>
<dbReference type="PANTHER" id="PTHR45527:SF1">
    <property type="entry name" value="FATTY ACID SYNTHASE"/>
    <property type="match status" value="1"/>
</dbReference>
<name>A0ABT7EH21_9GAMM</name>
<keyword evidence="8" id="KW-1185">Reference proteome</keyword>
<dbReference type="SMART" id="SM00823">
    <property type="entry name" value="PKS_PP"/>
    <property type="match status" value="1"/>
</dbReference>
<evidence type="ECO:0000259" key="6">
    <source>
        <dbReference type="PROSITE" id="PS50075"/>
    </source>
</evidence>
<comment type="cofactor">
    <cofactor evidence="1">
        <name>pantetheine 4'-phosphate</name>
        <dbReference type="ChEBI" id="CHEBI:47942"/>
    </cofactor>
</comment>
<dbReference type="InterPro" id="IPR010071">
    <property type="entry name" value="AA_adenyl_dom"/>
</dbReference>
<feature type="domain" description="Carrier" evidence="6">
    <location>
        <begin position="599"/>
        <end position="674"/>
    </location>
</feature>
<keyword evidence="3" id="KW-0597">Phosphoprotein</keyword>
<sequence>MTLNSLVSAEFNIKEKANSLVDIVKHYAEVQPDKHAYRFLKNGEDVAQSLTYRELDLYARAIASNLQAGATIERAMLVYSPGLEFVKAFFGCLYAGVASVPVYLPSARVESWQRLRGIMNDAEVQAILLEPSCVESVNKWLFADDEQNKPQLITTNSLDDSAENNWVEPVFGADKLAFLQYTSGSTGDPKGVMVSHGNLLHNQSLIEAKFCHTNESVVVGWLPQYHDMGLIGNILHPVYMGATSVLMSPAAFLQNPLRWLKAISQYQANTSGGPNFAFDLCVQRVSEADKKTLDLSSWDVAFNGAEPISPQTLENFYQAFKGCGFKRQAFYPCYGLAESTLMVSGVEKAAEPAVVHLDRRALEDNYIEVKSAPDDGTCSLVSCGGVKPDVSLQIVNPDSGMVLEEGSVGEIWVGGDSVGLGYWKREALSQSAFYAQLEGYQARFLRTGDLGFVHNGQVFVSGRLKDLIILRGKNYYPQDLEATAQSVSAALKPARGIAFIDEPPHQGAQPSVVLIQEVERTSLRKVNFTQLEKSIKQAIYSTFDLHIEVLLVKPGQVPITSSGKVRRSLCKANYQQDQYQGLNEAQNTASIESPEQPQWQPNSVVEHFMFDWLKLHFKQSAQRNKPLLDYGIDSMKAAQLQYDIETELSVIYPMEKLLNTSSLGQLIEELTTLKTTVDAQHTHCTPSGSTATKVNGELSTHQAMFWQIDNQSGNTAALNLSLPILIRGTSEQAFCIDIFTQALNALIAQQPTLRTVYQEQSGEAKQVVKSMSDFKEVLTYQDAATWSTEELNTQIQALATEPFDLKDGPVFRATVFARNNGAVLFHFVAHHIAMDAWSIQKCIQQIAKNYASLLAGRQPERIISQVSYLDYCHRQASDSRQQAYAESARFWRREFEGFSEVTELPADSKSPKVFNFEGGNLDVRLPGRLRGDIYTLAKRKGVTPYTLLLSAFNVLLHKFMGNEDIVIGTPISQRPMVDCAEVAGCFVDVKPVRTKIHGGMLFNDLLKSVKNTFLSVLENKCYPSQRIFELPQLRDALRAANIFPNVRFALQKAPDLESVGEFFLATDGANINLHGLELSSYEAPSQIAQAELSLTVVECTDKVWLRFNYSTQLFERGTVEYLAKCFIRIVESLTHQSEQSIDQIVLPRRDNAEQQQAVARGQEASLTVKGVHQLFERQVAVQPDAIAVVCEQQQVTYSELNHMANTIAHTLLSHKLAPESTVAIYMHRSVEMVAAFLGGLKARACCVLIEPTTPRERREHILADSNAKFVLTDKVSKSVNRVEQLTEIIVDDNLFESVEKYQNPDLPVSDTDAAYVIYTSGSTGKPKGVVGIHKGMINRTQWMIETFSASHLDVVLHCTPFNFVRAERELCFALGAGAQLVVLQQNALNEPAAFMQAMQTHKVTFTATSPAHIKTLLDYDKQAFSRLVPPRHWFIGADVLDHTLVSKLQSIHGTMTLSYFYGSTETTSDVSCFTVPKNYSGGAFTTPIGRPLTNTQLYILDKAFNPVPSGGKGELYVAGDQISRGYLNASELTDQKYIDNPFSAAKERLYRTGDLARQLSNGDIIILGREDAQVNLNGFRIDLSEVEHGIYRLESVKDVAVRLHQESADKQYIVAYVVLSSDMQTQAQEEVTLRRHVQNIFNEYMQPSVYVFVEQLPRTELGKLDHRRLPEPSMVIEQARVANYEAPENELEVLLVGIWQEILQLEQVGVEDNFYQLGGNSLLSVKIVAEIEEQIGVSVTLKTFFDALTIRALAEKILTIAMQEMPQESEF</sequence>
<dbReference type="SUPFAM" id="SSF47336">
    <property type="entry name" value="ACP-like"/>
    <property type="match status" value="2"/>
</dbReference>
<dbReference type="PROSITE" id="PS50075">
    <property type="entry name" value="CARRIER"/>
    <property type="match status" value="2"/>
</dbReference>
<dbReference type="SUPFAM" id="SSF56801">
    <property type="entry name" value="Acetyl-CoA synthetase-like"/>
    <property type="match status" value="2"/>
</dbReference>
<dbReference type="InterPro" id="IPR006162">
    <property type="entry name" value="Ppantetheine_attach_site"/>
</dbReference>
<dbReference type="EMBL" id="JASJUT010000002">
    <property type="protein sequence ID" value="MDK2594345.1"/>
    <property type="molecule type" value="Genomic_DNA"/>
</dbReference>
<evidence type="ECO:0000313" key="8">
    <source>
        <dbReference type="Proteomes" id="UP001231915"/>
    </source>
</evidence>
<dbReference type="SUPFAM" id="SSF52777">
    <property type="entry name" value="CoA-dependent acyltransferases"/>
    <property type="match status" value="2"/>
</dbReference>
<organism evidence="7 8">
    <name type="scientific">Pseudoalteromonas obscura</name>
    <dbReference type="NCBI Taxonomy" id="3048491"/>
    <lineage>
        <taxon>Bacteria</taxon>
        <taxon>Pseudomonadati</taxon>
        <taxon>Pseudomonadota</taxon>
        <taxon>Gammaproteobacteria</taxon>
        <taxon>Alteromonadales</taxon>
        <taxon>Pseudoalteromonadaceae</taxon>
        <taxon>Pseudoalteromonas</taxon>
    </lineage>
</organism>
<dbReference type="Pfam" id="PF13193">
    <property type="entry name" value="AMP-binding_C"/>
    <property type="match status" value="1"/>
</dbReference>
<feature type="domain" description="Carrier" evidence="6">
    <location>
        <begin position="1686"/>
        <end position="1761"/>
    </location>
</feature>
<evidence type="ECO:0000256" key="1">
    <source>
        <dbReference type="ARBA" id="ARBA00001957"/>
    </source>
</evidence>
<keyword evidence="5" id="KW-0443">Lipid metabolism</keyword>
<dbReference type="CDD" id="cd05931">
    <property type="entry name" value="FAAL"/>
    <property type="match status" value="1"/>
</dbReference>
<dbReference type="InterPro" id="IPR009081">
    <property type="entry name" value="PP-bd_ACP"/>
</dbReference>
<proteinExistence type="predicted"/>
<dbReference type="CDD" id="cd05930">
    <property type="entry name" value="A_NRPS"/>
    <property type="match status" value="1"/>
</dbReference>
<gene>
    <name evidence="7" type="ORF">QNM18_04605</name>
</gene>
<dbReference type="InterPro" id="IPR025110">
    <property type="entry name" value="AMP-bd_C"/>
</dbReference>
<accession>A0ABT7EH21</accession>
<dbReference type="InterPro" id="IPR042099">
    <property type="entry name" value="ANL_N_sf"/>
</dbReference>
<evidence type="ECO:0000256" key="3">
    <source>
        <dbReference type="ARBA" id="ARBA00022553"/>
    </source>
</evidence>
<dbReference type="InterPro" id="IPR023213">
    <property type="entry name" value="CAT-like_dom_sf"/>
</dbReference>
<dbReference type="InterPro" id="IPR040097">
    <property type="entry name" value="FAAL/FAAC"/>
</dbReference>
<dbReference type="InterPro" id="IPR000873">
    <property type="entry name" value="AMP-dep_synth/lig_dom"/>
</dbReference>
<dbReference type="PANTHER" id="PTHR45527">
    <property type="entry name" value="NONRIBOSOMAL PEPTIDE SYNTHETASE"/>
    <property type="match status" value="1"/>
</dbReference>
<dbReference type="Gene3D" id="3.30.559.10">
    <property type="entry name" value="Chloramphenicol acetyltransferase-like domain"/>
    <property type="match status" value="1"/>
</dbReference>
<dbReference type="Pfam" id="PF00501">
    <property type="entry name" value="AMP-binding"/>
    <property type="match status" value="2"/>
</dbReference>
<evidence type="ECO:0000313" key="7">
    <source>
        <dbReference type="EMBL" id="MDK2594345.1"/>
    </source>
</evidence>
<reference evidence="7 8" key="1">
    <citation type="submission" date="2023-05" db="EMBL/GenBank/DDBJ databases">
        <title>Pseudoalteromonas ardens sp. nov., Pseudoalteromonas obscura sp. nov., and Pseudoalteromonas umbrosa sp. nov., isolated from the coral Montipora capitata.</title>
        <authorList>
            <person name="Thomas E.M."/>
            <person name="Smith E.M."/>
            <person name="Papke E."/>
            <person name="Shlafstein M.D."/>
            <person name="Oline D.K."/>
            <person name="Videau P."/>
            <person name="Saw J.H."/>
            <person name="Strangman W.K."/>
            <person name="Ushijima B."/>
        </authorList>
    </citation>
    <scope>NUCLEOTIDE SEQUENCE [LARGE SCALE GENOMIC DNA]</scope>
    <source>
        <strain evidence="7 8">P94</strain>
    </source>
</reference>
<dbReference type="Proteomes" id="UP001231915">
    <property type="component" value="Unassembled WGS sequence"/>
</dbReference>
<evidence type="ECO:0000256" key="2">
    <source>
        <dbReference type="ARBA" id="ARBA00022450"/>
    </source>
</evidence>
<dbReference type="Gene3D" id="3.30.300.30">
    <property type="match status" value="2"/>
</dbReference>
<dbReference type="PROSITE" id="PS00455">
    <property type="entry name" value="AMP_BINDING"/>
    <property type="match status" value="2"/>
</dbReference>
<dbReference type="NCBIfam" id="TIGR01733">
    <property type="entry name" value="AA-adenyl-dom"/>
    <property type="match status" value="1"/>
</dbReference>
<dbReference type="InterPro" id="IPR036736">
    <property type="entry name" value="ACP-like_sf"/>
</dbReference>
<comment type="caution">
    <text evidence="7">The sequence shown here is derived from an EMBL/GenBank/DDBJ whole genome shotgun (WGS) entry which is preliminary data.</text>
</comment>
<dbReference type="Gene3D" id="1.10.1200.10">
    <property type="entry name" value="ACP-like"/>
    <property type="match status" value="1"/>
</dbReference>
<dbReference type="Pfam" id="PF00668">
    <property type="entry name" value="Condensation"/>
    <property type="match status" value="1"/>
</dbReference>
<dbReference type="InterPro" id="IPR001242">
    <property type="entry name" value="Condensation_dom"/>
</dbReference>
<dbReference type="InterPro" id="IPR020806">
    <property type="entry name" value="PKS_PP-bd"/>
</dbReference>
<keyword evidence="2" id="KW-0596">Phosphopantetheine</keyword>
<evidence type="ECO:0000256" key="5">
    <source>
        <dbReference type="ARBA" id="ARBA00023098"/>
    </source>
</evidence>
<keyword evidence="4" id="KW-0276">Fatty acid metabolism</keyword>
<dbReference type="InterPro" id="IPR045851">
    <property type="entry name" value="AMP-bd_C_sf"/>
</dbReference>
<dbReference type="InterPro" id="IPR020845">
    <property type="entry name" value="AMP-binding_CS"/>
</dbReference>
<dbReference type="Gene3D" id="3.30.559.30">
    <property type="entry name" value="Nonribosomal peptide synthetase, condensation domain"/>
    <property type="match status" value="1"/>
</dbReference>
<dbReference type="Pfam" id="PF00550">
    <property type="entry name" value="PP-binding"/>
    <property type="match status" value="2"/>
</dbReference>
<protein>
    <submittedName>
        <fullName evidence="7">Amino acid adenylation domain-containing protein</fullName>
    </submittedName>
</protein>
<dbReference type="PROSITE" id="PS00012">
    <property type="entry name" value="PHOSPHOPANTETHEINE"/>
    <property type="match status" value="1"/>
</dbReference>
<dbReference type="Gene3D" id="3.40.50.12780">
    <property type="entry name" value="N-terminal domain of ligase-like"/>
    <property type="match status" value="2"/>
</dbReference>